<feature type="region of interest" description="Disordered" evidence="1">
    <location>
        <begin position="1"/>
        <end position="37"/>
    </location>
</feature>
<reference evidence="2" key="1">
    <citation type="submission" date="2020-08" db="EMBL/GenBank/DDBJ databases">
        <title>Multicomponent nature underlies the extraordinary mechanical properties of spider dragline silk.</title>
        <authorList>
            <person name="Kono N."/>
            <person name="Nakamura H."/>
            <person name="Mori M."/>
            <person name="Yoshida Y."/>
            <person name="Ohtoshi R."/>
            <person name="Malay A.D."/>
            <person name="Moran D.A.P."/>
            <person name="Tomita M."/>
            <person name="Numata K."/>
            <person name="Arakawa K."/>
        </authorList>
    </citation>
    <scope>NUCLEOTIDE SEQUENCE</scope>
</reference>
<proteinExistence type="predicted"/>
<accession>A0A8X6YSQ1</accession>
<sequence>MSPDSKRRVHPTGKIGRRELEGGGRRKKTMNSPRIRDQKKCQLQRAFHILSQKRYIVCQFGLLELRDYRPRKRGCLKSAERCNYRLRHYNNVF</sequence>
<keyword evidence="3" id="KW-1185">Reference proteome</keyword>
<comment type="caution">
    <text evidence="2">The sequence shown here is derived from an EMBL/GenBank/DDBJ whole genome shotgun (WGS) entry which is preliminary data.</text>
</comment>
<evidence type="ECO:0000313" key="2">
    <source>
        <dbReference type="EMBL" id="GFY78521.1"/>
    </source>
</evidence>
<evidence type="ECO:0000256" key="1">
    <source>
        <dbReference type="SAM" id="MobiDB-lite"/>
    </source>
</evidence>
<protein>
    <submittedName>
        <fullName evidence="2">Uncharacterized protein</fullName>
    </submittedName>
</protein>
<organism evidence="2 3">
    <name type="scientific">Trichonephila inaurata madagascariensis</name>
    <dbReference type="NCBI Taxonomy" id="2747483"/>
    <lineage>
        <taxon>Eukaryota</taxon>
        <taxon>Metazoa</taxon>
        <taxon>Ecdysozoa</taxon>
        <taxon>Arthropoda</taxon>
        <taxon>Chelicerata</taxon>
        <taxon>Arachnida</taxon>
        <taxon>Araneae</taxon>
        <taxon>Araneomorphae</taxon>
        <taxon>Entelegynae</taxon>
        <taxon>Araneoidea</taxon>
        <taxon>Nephilidae</taxon>
        <taxon>Trichonephila</taxon>
        <taxon>Trichonephila inaurata</taxon>
    </lineage>
</organism>
<evidence type="ECO:0000313" key="3">
    <source>
        <dbReference type="Proteomes" id="UP000886998"/>
    </source>
</evidence>
<gene>
    <name evidence="2" type="ORF">TNIN_13891</name>
</gene>
<dbReference type="AlphaFoldDB" id="A0A8X6YSQ1"/>
<dbReference type="Proteomes" id="UP000886998">
    <property type="component" value="Unassembled WGS sequence"/>
</dbReference>
<name>A0A8X6YSQ1_9ARAC</name>
<dbReference type="EMBL" id="BMAV01023044">
    <property type="protein sequence ID" value="GFY78521.1"/>
    <property type="molecule type" value="Genomic_DNA"/>
</dbReference>